<evidence type="ECO:0000313" key="2">
    <source>
        <dbReference type="Proteomes" id="UP000076858"/>
    </source>
</evidence>
<organism evidence="1 2">
    <name type="scientific">Daphnia magna</name>
    <dbReference type="NCBI Taxonomy" id="35525"/>
    <lineage>
        <taxon>Eukaryota</taxon>
        <taxon>Metazoa</taxon>
        <taxon>Ecdysozoa</taxon>
        <taxon>Arthropoda</taxon>
        <taxon>Crustacea</taxon>
        <taxon>Branchiopoda</taxon>
        <taxon>Diplostraca</taxon>
        <taxon>Cladocera</taxon>
        <taxon>Anomopoda</taxon>
        <taxon>Daphniidae</taxon>
        <taxon>Daphnia</taxon>
    </lineage>
</organism>
<proteinExistence type="predicted"/>
<dbReference type="Proteomes" id="UP000076858">
    <property type="component" value="Unassembled WGS sequence"/>
</dbReference>
<gene>
    <name evidence="1" type="ORF">APZ42_006633</name>
</gene>
<protein>
    <submittedName>
        <fullName evidence="1">Uncharacterized protein</fullName>
    </submittedName>
</protein>
<reference evidence="1 2" key="1">
    <citation type="submission" date="2016-03" db="EMBL/GenBank/DDBJ databases">
        <title>EvidentialGene: Evidence-directed Construction of Genes on Genomes.</title>
        <authorList>
            <person name="Gilbert D.G."/>
            <person name="Choi J.-H."/>
            <person name="Mockaitis K."/>
            <person name="Colbourne J."/>
            <person name="Pfrender M."/>
        </authorList>
    </citation>
    <scope>NUCLEOTIDE SEQUENCE [LARGE SCALE GENOMIC DNA]</scope>
    <source>
        <strain evidence="1 2">Xinb3</strain>
        <tissue evidence="1">Complete organism</tissue>
    </source>
</reference>
<name>A0A164FSA3_9CRUS</name>
<dbReference type="EMBL" id="LRGB01018397">
    <property type="protein sequence ID" value="KZR98101.1"/>
    <property type="molecule type" value="Genomic_DNA"/>
</dbReference>
<keyword evidence="2" id="KW-1185">Reference proteome</keyword>
<accession>A0A164FSA3</accession>
<evidence type="ECO:0000313" key="1">
    <source>
        <dbReference type="EMBL" id="KZR98101.1"/>
    </source>
</evidence>
<feature type="non-terminal residue" evidence="1">
    <location>
        <position position="254"/>
    </location>
</feature>
<sequence length="254" mass="28971">MAPDIFKCVICNLSDGEENLTKLTKKGCDSLKISGEARGENFKLNNCESFVHADCRKNYVSKHKIAQFKKPQQSATTTTDCDSDRSRIILNQHCIFCGFKLSLNKDKVKIFVFKTTAFQKSIVKICHERNDEWATEVLSKIEGIVDCLATGMKYHINCSSTFRNKKPKTLIYTSISVEHGKGIKRKSVGHPVNEELLSAFNKTLQLWEENEKELFTISETCKTMTSFCGESYSKVYMKQKLMERYGNGITITKR</sequence>
<comment type="caution">
    <text evidence="1">The sequence shown here is derived from an EMBL/GenBank/DDBJ whole genome shotgun (WGS) entry which is preliminary data.</text>
</comment>
<dbReference type="AlphaFoldDB" id="A0A164FSA3"/>